<sequence>MSPSTSSFGASTSDGVAKWTEANVATCSQIAAETICWMAPNMAGDSSSAEVSEEVLRRGGSATWPTTLGAAASVPEE</sequence>
<comment type="caution">
    <text evidence="2">The sequence shown here is derived from an EMBL/GenBank/DDBJ whole genome shotgun (WGS) entry which is preliminary data.</text>
</comment>
<gene>
    <name evidence="2" type="ORF">Slati_2921700</name>
</gene>
<name>A0AAW2VES9_9LAMI</name>
<protein>
    <submittedName>
        <fullName evidence="2">Uncharacterized protein</fullName>
    </submittedName>
</protein>
<organism evidence="2">
    <name type="scientific">Sesamum latifolium</name>
    <dbReference type="NCBI Taxonomy" id="2727402"/>
    <lineage>
        <taxon>Eukaryota</taxon>
        <taxon>Viridiplantae</taxon>
        <taxon>Streptophyta</taxon>
        <taxon>Embryophyta</taxon>
        <taxon>Tracheophyta</taxon>
        <taxon>Spermatophyta</taxon>
        <taxon>Magnoliopsida</taxon>
        <taxon>eudicotyledons</taxon>
        <taxon>Gunneridae</taxon>
        <taxon>Pentapetalae</taxon>
        <taxon>asterids</taxon>
        <taxon>lamiids</taxon>
        <taxon>Lamiales</taxon>
        <taxon>Pedaliaceae</taxon>
        <taxon>Sesamum</taxon>
    </lineage>
</organism>
<accession>A0AAW2VES9</accession>
<dbReference type="AlphaFoldDB" id="A0AAW2VES9"/>
<reference evidence="2" key="2">
    <citation type="journal article" date="2024" name="Plant">
        <title>Genomic evolution and insights into agronomic trait innovations of Sesamum species.</title>
        <authorList>
            <person name="Miao H."/>
            <person name="Wang L."/>
            <person name="Qu L."/>
            <person name="Liu H."/>
            <person name="Sun Y."/>
            <person name="Le M."/>
            <person name="Wang Q."/>
            <person name="Wei S."/>
            <person name="Zheng Y."/>
            <person name="Lin W."/>
            <person name="Duan Y."/>
            <person name="Cao H."/>
            <person name="Xiong S."/>
            <person name="Wang X."/>
            <person name="Wei L."/>
            <person name="Li C."/>
            <person name="Ma Q."/>
            <person name="Ju M."/>
            <person name="Zhao R."/>
            <person name="Li G."/>
            <person name="Mu C."/>
            <person name="Tian Q."/>
            <person name="Mei H."/>
            <person name="Zhang T."/>
            <person name="Gao T."/>
            <person name="Zhang H."/>
        </authorList>
    </citation>
    <scope>NUCLEOTIDE SEQUENCE</scope>
    <source>
        <strain evidence="2">KEN1</strain>
    </source>
</reference>
<proteinExistence type="predicted"/>
<reference evidence="2" key="1">
    <citation type="submission" date="2020-06" db="EMBL/GenBank/DDBJ databases">
        <authorList>
            <person name="Li T."/>
            <person name="Hu X."/>
            <person name="Zhang T."/>
            <person name="Song X."/>
            <person name="Zhang H."/>
            <person name="Dai N."/>
            <person name="Sheng W."/>
            <person name="Hou X."/>
            <person name="Wei L."/>
        </authorList>
    </citation>
    <scope>NUCLEOTIDE SEQUENCE</scope>
    <source>
        <strain evidence="2">KEN1</strain>
        <tissue evidence="2">Leaf</tissue>
    </source>
</reference>
<evidence type="ECO:0000256" key="1">
    <source>
        <dbReference type="SAM" id="MobiDB-lite"/>
    </source>
</evidence>
<feature type="region of interest" description="Disordered" evidence="1">
    <location>
        <begin position="44"/>
        <end position="77"/>
    </location>
</feature>
<dbReference type="EMBL" id="JACGWN010000010">
    <property type="protein sequence ID" value="KAL0427469.1"/>
    <property type="molecule type" value="Genomic_DNA"/>
</dbReference>
<evidence type="ECO:0000313" key="2">
    <source>
        <dbReference type="EMBL" id="KAL0427469.1"/>
    </source>
</evidence>